<keyword evidence="1" id="KW-1133">Transmembrane helix</keyword>
<feature type="transmembrane region" description="Helical" evidence="1">
    <location>
        <begin position="20"/>
        <end position="45"/>
    </location>
</feature>
<dbReference type="Proteomes" id="UP001209854">
    <property type="component" value="Unassembled WGS sequence"/>
</dbReference>
<keyword evidence="1" id="KW-0812">Transmembrane</keyword>
<evidence type="ECO:0000313" key="3">
    <source>
        <dbReference type="Proteomes" id="UP001209854"/>
    </source>
</evidence>
<gene>
    <name evidence="2" type="ORF">NX722_20155</name>
</gene>
<organism evidence="2 3">
    <name type="scientific">Endozoicomonas gorgoniicola</name>
    <dbReference type="NCBI Taxonomy" id="1234144"/>
    <lineage>
        <taxon>Bacteria</taxon>
        <taxon>Pseudomonadati</taxon>
        <taxon>Pseudomonadota</taxon>
        <taxon>Gammaproteobacteria</taxon>
        <taxon>Oceanospirillales</taxon>
        <taxon>Endozoicomonadaceae</taxon>
        <taxon>Endozoicomonas</taxon>
    </lineage>
</organism>
<evidence type="ECO:0000313" key="2">
    <source>
        <dbReference type="EMBL" id="MCW7554888.1"/>
    </source>
</evidence>
<proteinExistence type="predicted"/>
<dbReference type="RefSeq" id="WP_262564647.1">
    <property type="nucleotide sequence ID" value="NZ_JAPFCC010000001.1"/>
</dbReference>
<accession>A0ABT3MZS9</accession>
<protein>
    <submittedName>
        <fullName evidence="2">Uncharacterized protein</fullName>
    </submittedName>
</protein>
<dbReference type="EMBL" id="JAPFCC010000001">
    <property type="protein sequence ID" value="MCW7554888.1"/>
    <property type="molecule type" value="Genomic_DNA"/>
</dbReference>
<evidence type="ECO:0000256" key="1">
    <source>
        <dbReference type="SAM" id="Phobius"/>
    </source>
</evidence>
<comment type="caution">
    <text evidence="2">The sequence shown here is derived from an EMBL/GenBank/DDBJ whole genome shotgun (WGS) entry which is preliminary data.</text>
</comment>
<sequence>MKLYVSMGVTSDATDLKTGVIVSILFFVDSLKIICIETGIIFLIISNANDRSRVDAPPSGMYRLSSLF</sequence>
<keyword evidence="1" id="KW-0472">Membrane</keyword>
<name>A0ABT3MZS9_9GAMM</name>
<reference evidence="2 3" key="1">
    <citation type="submission" date="2022-10" db="EMBL/GenBank/DDBJ databases">
        <title>High-quality genome sequences of two octocoral-associated bacteria, Endozoicomonas euniceicola EF212 and Endozoicomonas gorgoniicola PS125.</title>
        <authorList>
            <person name="Chiou Y.-J."/>
            <person name="Chen Y.-H."/>
        </authorList>
    </citation>
    <scope>NUCLEOTIDE SEQUENCE [LARGE SCALE GENOMIC DNA]</scope>
    <source>
        <strain evidence="2 3">PS125</strain>
    </source>
</reference>
<keyword evidence="3" id="KW-1185">Reference proteome</keyword>